<organism evidence="2 3">
    <name type="scientific">Rubrivivax gelatinosus (strain NBRC 100245 / IL144)</name>
    <dbReference type="NCBI Taxonomy" id="983917"/>
    <lineage>
        <taxon>Bacteria</taxon>
        <taxon>Pseudomonadati</taxon>
        <taxon>Pseudomonadota</taxon>
        <taxon>Betaproteobacteria</taxon>
        <taxon>Burkholderiales</taxon>
        <taxon>Sphaerotilaceae</taxon>
        <taxon>Rubrivivax</taxon>
    </lineage>
</organism>
<proteinExistence type="predicted"/>
<accession>I0HNA9</accession>
<keyword evidence="1" id="KW-1133">Transmembrane helix</keyword>
<dbReference type="STRING" id="983917.RGE_11550"/>
<dbReference type="Proteomes" id="UP000007883">
    <property type="component" value="Chromosome"/>
</dbReference>
<dbReference type="AlphaFoldDB" id="I0HNA9"/>
<evidence type="ECO:0000313" key="2">
    <source>
        <dbReference type="EMBL" id="BAL94496.1"/>
    </source>
</evidence>
<dbReference type="eggNOG" id="ENOG5033J8T">
    <property type="taxonomic scope" value="Bacteria"/>
</dbReference>
<dbReference type="HOGENOM" id="CLU_2025021_0_0_4"/>
<reference evidence="2 3" key="1">
    <citation type="journal article" date="2012" name="J. Bacteriol.">
        <title>Complete genome sequence of phototrophic betaproteobacterium Rubrivivax gelatinosus IL144.</title>
        <authorList>
            <person name="Nagashima S."/>
            <person name="Kamimura A."/>
            <person name="Shimizu T."/>
            <person name="Nakamura-isaki S."/>
            <person name="Aono E."/>
            <person name="Sakamoto K."/>
            <person name="Ichikawa N."/>
            <person name="Nakazawa H."/>
            <person name="Sekine M."/>
            <person name="Yamazaki S."/>
            <person name="Fujita N."/>
            <person name="Shimada K."/>
            <person name="Hanada S."/>
            <person name="Nagashima K.V.P."/>
        </authorList>
    </citation>
    <scope>NUCLEOTIDE SEQUENCE [LARGE SCALE GENOMIC DNA]</scope>
    <source>
        <strain evidence="3">NBRC 100245 / IL144</strain>
    </source>
</reference>
<keyword evidence="3" id="KW-1185">Reference proteome</keyword>
<dbReference type="RefSeq" id="WP_014427367.1">
    <property type="nucleotide sequence ID" value="NC_017075.1"/>
</dbReference>
<name>I0HNA9_RUBGI</name>
<dbReference type="EMBL" id="AP012320">
    <property type="protein sequence ID" value="BAL94496.1"/>
    <property type="molecule type" value="Genomic_DNA"/>
</dbReference>
<dbReference type="PATRIC" id="fig|983917.3.peg.1135"/>
<keyword evidence="1" id="KW-0812">Transmembrane</keyword>
<protein>
    <submittedName>
        <fullName evidence="2">Uncharacterized protein</fullName>
    </submittedName>
</protein>
<dbReference type="KEGG" id="rge:RGE_11550"/>
<feature type="transmembrane region" description="Helical" evidence="1">
    <location>
        <begin position="12"/>
        <end position="40"/>
    </location>
</feature>
<keyword evidence="1" id="KW-0472">Membrane</keyword>
<gene>
    <name evidence="2" type="ordered locus">RGE_11550</name>
</gene>
<evidence type="ECO:0000313" key="3">
    <source>
        <dbReference type="Proteomes" id="UP000007883"/>
    </source>
</evidence>
<sequence>MQPIIPDTLHGALILSLIDFIGSFFIIAAIGVVLAGFPLIGRIAARFEKRAPAAPAAPAATAPEIAPQDDGELVAVLAAAAHATLGRPVRIVRIEPSHVGEAWAAEGRLAHHGSHQPGRSRS</sequence>
<evidence type="ECO:0000256" key="1">
    <source>
        <dbReference type="SAM" id="Phobius"/>
    </source>
</evidence>